<keyword evidence="3" id="KW-1185">Reference proteome</keyword>
<evidence type="ECO:0000313" key="2">
    <source>
        <dbReference type="EMBL" id="SFD17579.1"/>
    </source>
</evidence>
<reference evidence="2 3" key="1">
    <citation type="submission" date="2016-10" db="EMBL/GenBank/DDBJ databases">
        <authorList>
            <person name="de Groot N.N."/>
        </authorList>
    </citation>
    <scope>NUCLEOTIDE SEQUENCE [LARGE SCALE GENOMIC DNA]</scope>
    <source>
        <strain evidence="2 3">HL3</strain>
    </source>
</reference>
<dbReference type="Gene3D" id="1.20.120.520">
    <property type="entry name" value="nmb1532 protein domain like"/>
    <property type="match status" value="1"/>
</dbReference>
<accession>A0A1I1Q6A8</accession>
<dbReference type="CDD" id="cd12108">
    <property type="entry name" value="Hr-like"/>
    <property type="match status" value="1"/>
</dbReference>
<organism evidence="2 3">
    <name type="scientific">Thiohalospira halophila DSM 15071</name>
    <dbReference type="NCBI Taxonomy" id="1123397"/>
    <lineage>
        <taxon>Bacteria</taxon>
        <taxon>Pseudomonadati</taxon>
        <taxon>Pseudomonadota</taxon>
        <taxon>Gammaproteobacteria</taxon>
        <taxon>Thiohalospirales</taxon>
        <taxon>Thiohalospiraceae</taxon>
        <taxon>Thiohalospira</taxon>
    </lineage>
</organism>
<feature type="domain" description="Hemerythrin-like" evidence="1">
    <location>
        <begin position="18"/>
        <end position="151"/>
    </location>
</feature>
<dbReference type="Pfam" id="PF01814">
    <property type="entry name" value="Hemerythrin"/>
    <property type="match status" value="1"/>
</dbReference>
<dbReference type="STRING" id="1123397.SAMN05660831_01010"/>
<protein>
    <submittedName>
        <fullName evidence="2">Hemerythrin HHE cation binding domain-containing protein</fullName>
    </submittedName>
</protein>
<evidence type="ECO:0000313" key="3">
    <source>
        <dbReference type="Proteomes" id="UP000198611"/>
    </source>
</evidence>
<sequence>MDPDSLLGPAAPGPEDPLGFWAACHRRMLENIATLERLAGHLRHTGVDDQAAAAADRVRRYFNEAAPRHHADEEEDLFPRLRSACPGDRALHAELDDLAGGHGELDRAWATLEPALAAIAEGHEAILEPAEYVATVRDHVAREDEVVAPRLRAALTADDLRAAGTAMAARRGLAPPV</sequence>
<gene>
    <name evidence="2" type="ORF">SAMN05660831_01010</name>
</gene>
<evidence type="ECO:0000259" key="1">
    <source>
        <dbReference type="Pfam" id="PF01814"/>
    </source>
</evidence>
<name>A0A1I1Q6A8_9GAMM</name>
<proteinExistence type="predicted"/>
<dbReference type="RefSeq" id="WP_093427661.1">
    <property type="nucleotide sequence ID" value="NZ_FOMJ01000002.1"/>
</dbReference>
<dbReference type="AlphaFoldDB" id="A0A1I1Q6A8"/>
<dbReference type="OrthoDB" id="9780392at2"/>
<dbReference type="Proteomes" id="UP000198611">
    <property type="component" value="Unassembled WGS sequence"/>
</dbReference>
<dbReference type="InterPro" id="IPR012312">
    <property type="entry name" value="Hemerythrin-like"/>
</dbReference>
<dbReference type="EMBL" id="FOMJ01000002">
    <property type="protein sequence ID" value="SFD17579.1"/>
    <property type="molecule type" value="Genomic_DNA"/>
</dbReference>